<name>A0ABN2R687_9ACTN</name>
<evidence type="ECO:0000313" key="1">
    <source>
        <dbReference type="EMBL" id="GAA1964332.1"/>
    </source>
</evidence>
<proteinExistence type="predicted"/>
<gene>
    <name evidence="1" type="ORF">GCM10009798_25640</name>
</gene>
<comment type="caution">
    <text evidence="1">The sequence shown here is derived from an EMBL/GenBank/DDBJ whole genome shotgun (WGS) entry which is preliminary data.</text>
</comment>
<keyword evidence="2" id="KW-1185">Reference proteome</keyword>
<protein>
    <submittedName>
        <fullName evidence="1">Uncharacterized protein</fullName>
    </submittedName>
</protein>
<dbReference type="Proteomes" id="UP001500571">
    <property type="component" value="Unassembled WGS sequence"/>
</dbReference>
<dbReference type="EMBL" id="BAAAPB010000002">
    <property type="protein sequence ID" value="GAA1964332.1"/>
    <property type="molecule type" value="Genomic_DNA"/>
</dbReference>
<sequence length="76" mass="7803">MSTNLFSWATVSIRPVGRHRVWLAPATGGADGGVERPGTRYDAPSSAAATGTTIAATRSRHLCGDPAVELPATALV</sequence>
<evidence type="ECO:0000313" key="2">
    <source>
        <dbReference type="Proteomes" id="UP001500571"/>
    </source>
</evidence>
<accession>A0ABN2R687</accession>
<reference evidence="1 2" key="1">
    <citation type="journal article" date="2019" name="Int. J. Syst. Evol. Microbiol.">
        <title>The Global Catalogue of Microorganisms (GCM) 10K type strain sequencing project: providing services to taxonomists for standard genome sequencing and annotation.</title>
        <authorList>
            <consortium name="The Broad Institute Genomics Platform"/>
            <consortium name="The Broad Institute Genome Sequencing Center for Infectious Disease"/>
            <person name="Wu L."/>
            <person name="Ma J."/>
        </authorList>
    </citation>
    <scope>NUCLEOTIDE SEQUENCE [LARGE SCALE GENOMIC DNA]</scope>
    <source>
        <strain evidence="1 2">JCM 15309</strain>
    </source>
</reference>
<organism evidence="1 2">
    <name type="scientific">Nocardioides panacihumi</name>
    <dbReference type="NCBI Taxonomy" id="400774"/>
    <lineage>
        <taxon>Bacteria</taxon>
        <taxon>Bacillati</taxon>
        <taxon>Actinomycetota</taxon>
        <taxon>Actinomycetes</taxon>
        <taxon>Propionibacteriales</taxon>
        <taxon>Nocardioidaceae</taxon>
        <taxon>Nocardioides</taxon>
    </lineage>
</organism>